<name>A0ABS8I8T8_9NOSO</name>
<dbReference type="Proteomes" id="UP001199525">
    <property type="component" value="Unassembled WGS sequence"/>
</dbReference>
<dbReference type="PANTHER" id="PTHR20842:SF0">
    <property type="entry name" value="ALPHA-ASPARTYL DIPEPTIDASE"/>
    <property type="match status" value="1"/>
</dbReference>
<dbReference type="InterPro" id="IPR005320">
    <property type="entry name" value="Peptidase_S51"/>
</dbReference>
<protein>
    <submittedName>
        <fullName evidence="5">Type 1 glutamine amidotransferase-like domain-containing protein</fullName>
    </submittedName>
</protein>
<organism evidence="5 6">
    <name type="scientific">Nostoc favosum CHAB5714</name>
    <dbReference type="NCBI Taxonomy" id="2780399"/>
    <lineage>
        <taxon>Bacteria</taxon>
        <taxon>Bacillati</taxon>
        <taxon>Cyanobacteriota</taxon>
        <taxon>Cyanophyceae</taxon>
        <taxon>Nostocales</taxon>
        <taxon>Nostocaceae</taxon>
        <taxon>Nostoc</taxon>
        <taxon>Nostoc favosum</taxon>
    </lineage>
</organism>
<dbReference type="EMBL" id="JAIVFQ010000018">
    <property type="protein sequence ID" value="MCC5600510.1"/>
    <property type="molecule type" value="Genomic_DNA"/>
</dbReference>
<keyword evidence="4" id="KW-0720">Serine protease</keyword>
<keyword evidence="3" id="KW-0378">Hydrolase</keyword>
<keyword evidence="2" id="KW-0645">Protease</keyword>
<dbReference type="Pfam" id="PF03575">
    <property type="entry name" value="Peptidase_S51"/>
    <property type="match status" value="1"/>
</dbReference>
<evidence type="ECO:0000313" key="5">
    <source>
        <dbReference type="EMBL" id="MCC5600510.1"/>
    </source>
</evidence>
<evidence type="ECO:0000256" key="1">
    <source>
        <dbReference type="ARBA" id="ARBA00006534"/>
    </source>
</evidence>
<sequence>MPIIEPISFQGLNLVPFQINPHYTNAVIPNHNGETREQRLEEFLVLNPDIYVVGLQEGTMLKIEDSSIRLIGNKTIYLFKFGEEKKEYYPNDNLDFLLERVSSG</sequence>
<gene>
    <name evidence="5" type="ORF">LC586_15085</name>
</gene>
<comment type="caution">
    <text evidence="5">The sequence shown here is derived from an EMBL/GenBank/DDBJ whole genome shotgun (WGS) entry which is preliminary data.</text>
</comment>
<dbReference type="InterPro" id="IPR029062">
    <property type="entry name" value="Class_I_gatase-like"/>
</dbReference>
<reference evidence="5 6" key="1">
    <citation type="journal article" date="2021" name="Microorganisms">
        <title>Genome Evolution of Filamentous Cyanobacterium Nostoc Species: From Facultative Symbiosis to Free Living.</title>
        <authorList>
            <person name="Huo D."/>
            <person name="Li H."/>
            <person name="Cai F."/>
            <person name="Guo X."/>
            <person name="Qiao Z."/>
            <person name="Wang W."/>
            <person name="Yu G."/>
            <person name="Li R."/>
        </authorList>
    </citation>
    <scope>NUCLEOTIDE SEQUENCE [LARGE SCALE GENOMIC DNA]</scope>
    <source>
        <strain evidence="5 6">CHAB 5714</strain>
    </source>
</reference>
<evidence type="ECO:0000313" key="6">
    <source>
        <dbReference type="Proteomes" id="UP001199525"/>
    </source>
</evidence>
<evidence type="ECO:0000256" key="3">
    <source>
        <dbReference type="ARBA" id="ARBA00022801"/>
    </source>
</evidence>
<accession>A0ABS8I8T8</accession>
<evidence type="ECO:0000256" key="4">
    <source>
        <dbReference type="ARBA" id="ARBA00022825"/>
    </source>
</evidence>
<proteinExistence type="inferred from homology"/>
<dbReference type="SUPFAM" id="SSF52317">
    <property type="entry name" value="Class I glutamine amidotransferase-like"/>
    <property type="match status" value="1"/>
</dbReference>
<dbReference type="PANTHER" id="PTHR20842">
    <property type="entry name" value="PROTEASE S51 ALPHA-ASPARTYL DIPEPTIDASE"/>
    <property type="match status" value="1"/>
</dbReference>
<keyword evidence="6" id="KW-1185">Reference proteome</keyword>
<evidence type="ECO:0000256" key="2">
    <source>
        <dbReference type="ARBA" id="ARBA00022670"/>
    </source>
</evidence>
<dbReference type="Gene3D" id="3.40.50.880">
    <property type="match status" value="1"/>
</dbReference>
<comment type="similarity">
    <text evidence="1">Belongs to the peptidase S51 family.</text>
</comment>